<dbReference type="InterPro" id="IPR023416">
    <property type="entry name" value="Transthyretin/HIU_hydrolase_d"/>
</dbReference>
<evidence type="ECO:0000256" key="4">
    <source>
        <dbReference type="ARBA" id="ARBA00022631"/>
    </source>
</evidence>
<comment type="caution">
    <text evidence="12">The sequence shown here is derived from an EMBL/GenBank/DDBJ whole genome shotgun (WGS) entry which is preliminary data.</text>
</comment>
<keyword evidence="5" id="KW-0210">Decarboxylase</keyword>
<feature type="compositionally biased region" description="Polar residues" evidence="9">
    <location>
        <begin position="210"/>
        <end position="222"/>
    </location>
</feature>
<feature type="domain" description="Transthyretin/hydroxyisourate hydrolase" evidence="10">
    <location>
        <begin position="226"/>
        <end position="344"/>
    </location>
</feature>
<organism evidence="12 13">
    <name type="scientific">Punica granatum</name>
    <name type="common">Pomegranate</name>
    <dbReference type="NCBI Taxonomy" id="22663"/>
    <lineage>
        <taxon>Eukaryota</taxon>
        <taxon>Viridiplantae</taxon>
        <taxon>Streptophyta</taxon>
        <taxon>Embryophyta</taxon>
        <taxon>Tracheophyta</taxon>
        <taxon>Spermatophyta</taxon>
        <taxon>Magnoliopsida</taxon>
        <taxon>eudicotyledons</taxon>
        <taxon>Gunneridae</taxon>
        <taxon>Pentapetalae</taxon>
        <taxon>rosids</taxon>
        <taxon>malvids</taxon>
        <taxon>Myrtales</taxon>
        <taxon>Lythraceae</taxon>
        <taxon>Punica</taxon>
    </lineage>
</organism>
<evidence type="ECO:0000256" key="2">
    <source>
        <dbReference type="ARBA" id="ARBA00001163"/>
    </source>
</evidence>
<feature type="binding site" evidence="8">
    <location>
        <position position="342"/>
    </location>
    <ligand>
        <name>substrate</name>
    </ligand>
</feature>
<dbReference type="GO" id="GO:0006144">
    <property type="term" value="P:purine nucleobase metabolic process"/>
    <property type="evidence" value="ECO:0007669"/>
    <property type="project" value="UniProtKB-KW"/>
</dbReference>
<feature type="domain" description="Oxo-4-hydroxy-4-carboxy-5-ureidoimidazoline decarboxylase" evidence="11">
    <location>
        <begin position="9"/>
        <end position="168"/>
    </location>
</feature>
<dbReference type="Gene3D" id="2.60.40.180">
    <property type="entry name" value="Transthyretin/hydroxyisourate hydrolase domain"/>
    <property type="match status" value="1"/>
</dbReference>
<comment type="pathway">
    <text evidence="3">Purine metabolism; urate degradation; (S)-allantoin from urate: step 3/3.</text>
</comment>
<evidence type="ECO:0000259" key="11">
    <source>
        <dbReference type="Pfam" id="PF09349"/>
    </source>
</evidence>
<dbReference type="PANTHER" id="PTHR43466">
    <property type="entry name" value="2-OXO-4-HYDROXY-4-CARBOXY-5-UREIDOIMIDAZOLINE DECARBOXYLASE-RELATED"/>
    <property type="match status" value="1"/>
</dbReference>
<dbReference type="FunFam" id="1.10.3330.10:FF:000002">
    <property type="entry name" value="Uric acid degradation bifunctional protein TTL"/>
    <property type="match status" value="1"/>
</dbReference>
<protein>
    <submittedName>
        <fullName evidence="12">Uncharacterized protein</fullName>
    </submittedName>
</protein>
<feature type="binding site" evidence="8">
    <location>
        <position position="229"/>
    </location>
    <ligand>
        <name>substrate</name>
    </ligand>
</feature>
<dbReference type="FunFam" id="2.60.40.180:FF:000003">
    <property type="entry name" value="Uric acid degradation bifunctional protein TTL"/>
    <property type="match status" value="1"/>
</dbReference>
<dbReference type="GO" id="GO:0051997">
    <property type="term" value="F:2-oxo-4-hydroxy-4-carboxy-5-ureidoimidazoline decarboxylase activity"/>
    <property type="evidence" value="ECO:0007669"/>
    <property type="project" value="UniProtKB-EC"/>
</dbReference>
<evidence type="ECO:0000313" key="13">
    <source>
        <dbReference type="Proteomes" id="UP000197138"/>
    </source>
</evidence>
<evidence type="ECO:0000313" key="12">
    <source>
        <dbReference type="EMBL" id="OWM64319.1"/>
    </source>
</evidence>
<dbReference type="Pfam" id="PF09349">
    <property type="entry name" value="OHCU_decarbox"/>
    <property type="match status" value="1"/>
</dbReference>
<keyword evidence="6" id="KW-0378">Hydrolase</keyword>
<dbReference type="Pfam" id="PF00576">
    <property type="entry name" value="Transthyretin"/>
    <property type="match status" value="1"/>
</dbReference>
<dbReference type="InterPro" id="IPR023418">
    <property type="entry name" value="Thyroxine_BS"/>
</dbReference>
<dbReference type="AlphaFoldDB" id="A0A218VVM6"/>
<accession>A0A218VVM6</accession>
<evidence type="ECO:0000256" key="9">
    <source>
        <dbReference type="SAM" id="MobiDB-lite"/>
    </source>
</evidence>
<dbReference type="Gene3D" id="1.10.3330.10">
    <property type="entry name" value="Oxo-4-hydroxy-4-carboxy-5-ureidoimidazoline decarboxylase"/>
    <property type="match status" value="1"/>
</dbReference>
<dbReference type="PROSITE" id="PS00769">
    <property type="entry name" value="TRANSTHYRETIN_2"/>
    <property type="match status" value="1"/>
</dbReference>
<dbReference type="SUPFAM" id="SSF158694">
    <property type="entry name" value="UraD-Like"/>
    <property type="match status" value="1"/>
</dbReference>
<evidence type="ECO:0000256" key="1">
    <source>
        <dbReference type="ARBA" id="ARBA00001043"/>
    </source>
</evidence>
<keyword evidence="7" id="KW-0456">Lyase</keyword>
<reference evidence="13" key="1">
    <citation type="journal article" date="2017" name="Plant J.">
        <title>The pomegranate (Punica granatum L.) genome and the genomics of punicalagin biosynthesis.</title>
        <authorList>
            <person name="Qin G."/>
            <person name="Xu C."/>
            <person name="Ming R."/>
            <person name="Tang H."/>
            <person name="Guyot R."/>
            <person name="Kramer E.M."/>
            <person name="Hu Y."/>
            <person name="Yi X."/>
            <person name="Qi Y."/>
            <person name="Xu X."/>
            <person name="Gao Z."/>
            <person name="Pan H."/>
            <person name="Jian J."/>
            <person name="Tian Y."/>
            <person name="Yue Z."/>
            <person name="Xu Y."/>
        </authorList>
    </citation>
    <scope>NUCLEOTIDE SEQUENCE [LARGE SCALE GENOMIC DNA]</scope>
    <source>
        <strain evidence="13">cv. Dabenzi</strain>
    </source>
</reference>
<dbReference type="InterPro" id="IPR036778">
    <property type="entry name" value="OHCU_decarboxylase_sf"/>
</dbReference>
<dbReference type="PRINTS" id="PR00189">
    <property type="entry name" value="TRNSTHYRETIN"/>
</dbReference>
<comment type="catalytic activity">
    <reaction evidence="2">
        <text>5-hydroxy-2-oxo-4-ureido-2,5-dihydro-1H-imidazole-5-carboxylate + H(+) = (S)-allantoin + CO2</text>
        <dbReference type="Rhea" id="RHEA:26301"/>
        <dbReference type="ChEBI" id="CHEBI:15378"/>
        <dbReference type="ChEBI" id="CHEBI:15678"/>
        <dbReference type="ChEBI" id="CHEBI:16526"/>
        <dbReference type="ChEBI" id="CHEBI:58639"/>
        <dbReference type="EC" id="4.1.1.97"/>
    </reaction>
</comment>
<dbReference type="SUPFAM" id="SSF49472">
    <property type="entry name" value="Transthyretin (synonym: prealbumin)"/>
    <property type="match status" value="1"/>
</dbReference>
<feature type="binding site" evidence="8">
    <location>
        <position position="279"/>
    </location>
    <ligand>
        <name>substrate</name>
    </ligand>
</feature>
<dbReference type="CDD" id="cd05822">
    <property type="entry name" value="TLP_HIUase"/>
    <property type="match status" value="1"/>
</dbReference>
<dbReference type="PROSITE" id="PS00768">
    <property type="entry name" value="TRANSTHYRETIN_1"/>
    <property type="match status" value="1"/>
</dbReference>
<dbReference type="InterPro" id="IPR000895">
    <property type="entry name" value="Transthyretin/HIU_hydrolase"/>
</dbReference>
<dbReference type="PANTHER" id="PTHR43466:SF1">
    <property type="entry name" value="2-OXO-4-HYDROXY-4-CARBOXY-5-UREIDOIMIDAZOLINE DECARBOXYLASE-RELATED"/>
    <property type="match status" value="1"/>
</dbReference>
<evidence type="ECO:0000256" key="8">
    <source>
        <dbReference type="PIRSR" id="PIRSR600895-51"/>
    </source>
</evidence>
<evidence type="ECO:0000256" key="5">
    <source>
        <dbReference type="ARBA" id="ARBA00022793"/>
    </source>
</evidence>
<sequence length="345" mass="38173">MEVRFEEKDFLACCGSARFAHEMASAGPFRSLTDAVSAARDIWFNMVDVNGWLEAFAAHPQIGESASSTHGKSQTSAQFSSLNLLSPRWSKGEQSTALATATGSILQELSEWNVQYRQKFGFIFLICASGRTSSEILAELKKRYQNRPIVEFQIAAEEQMKVTELRLAKLFSEKDRVASAGDQDLARVAKKSEEDRVSIISGHFTAGPKSPSNKVPQSTAQTRPPITTHVLDVSQGHPGAGIEVHLEKWRQDCPRPVFSGLDISSWDLLGSSTTDKDGRSGPLMKIVDAVDPGLYRISFNTGKYCPSGFFPFVSIVFEIRETQKLEHFHVPLLLSPFSFTTYRGS</sequence>
<proteinExistence type="predicted"/>
<dbReference type="GO" id="GO:0033971">
    <property type="term" value="F:hydroxyisourate hydrolase activity"/>
    <property type="evidence" value="ECO:0007669"/>
    <property type="project" value="UniProtKB-EC"/>
</dbReference>
<dbReference type="GO" id="GO:0019628">
    <property type="term" value="P:urate catabolic process"/>
    <property type="evidence" value="ECO:0007669"/>
    <property type="project" value="TreeGrafter"/>
</dbReference>
<dbReference type="InterPro" id="IPR023419">
    <property type="entry name" value="Transthyretin_CS"/>
</dbReference>
<dbReference type="InterPro" id="IPR036817">
    <property type="entry name" value="Transthyretin/HIU_hydrolase_sf"/>
</dbReference>
<gene>
    <name evidence="12" type="ORF">CDL15_Pgr014109</name>
</gene>
<dbReference type="GO" id="GO:0005777">
    <property type="term" value="C:peroxisome"/>
    <property type="evidence" value="ECO:0007669"/>
    <property type="project" value="TreeGrafter"/>
</dbReference>
<dbReference type="EMBL" id="MTKT01005813">
    <property type="protein sequence ID" value="OWM64319.1"/>
    <property type="molecule type" value="Genomic_DNA"/>
</dbReference>
<dbReference type="InterPro" id="IPR018020">
    <property type="entry name" value="OHCU_decarboxylase"/>
</dbReference>
<evidence type="ECO:0000256" key="7">
    <source>
        <dbReference type="ARBA" id="ARBA00023239"/>
    </source>
</evidence>
<dbReference type="NCBIfam" id="TIGR02962">
    <property type="entry name" value="hdxy_isourate"/>
    <property type="match status" value="1"/>
</dbReference>
<dbReference type="InterPro" id="IPR014306">
    <property type="entry name" value="Hydroxyisourate_hydrolase"/>
</dbReference>
<evidence type="ECO:0000256" key="3">
    <source>
        <dbReference type="ARBA" id="ARBA00004754"/>
    </source>
</evidence>
<dbReference type="Proteomes" id="UP000197138">
    <property type="component" value="Unassembled WGS sequence"/>
</dbReference>
<name>A0A218VVM6_PUNGR</name>
<comment type="catalytic activity">
    <reaction evidence="1">
        <text>5-hydroxyisourate + H2O = 5-hydroxy-2-oxo-4-ureido-2,5-dihydro-1H-imidazole-5-carboxylate + H(+)</text>
        <dbReference type="Rhea" id="RHEA:23736"/>
        <dbReference type="ChEBI" id="CHEBI:15377"/>
        <dbReference type="ChEBI" id="CHEBI:15378"/>
        <dbReference type="ChEBI" id="CHEBI:18072"/>
        <dbReference type="ChEBI" id="CHEBI:58639"/>
        <dbReference type="EC" id="3.5.2.17"/>
    </reaction>
</comment>
<keyword evidence="4" id="KW-0659">Purine metabolism</keyword>
<feature type="region of interest" description="Disordered" evidence="9">
    <location>
        <begin position="202"/>
        <end position="222"/>
    </location>
</feature>
<evidence type="ECO:0000259" key="10">
    <source>
        <dbReference type="Pfam" id="PF00576"/>
    </source>
</evidence>
<evidence type="ECO:0000256" key="6">
    <source>
        <dbReference type="ARBA" id="ARBA00022801"/>
    </source>
</evidence>